<dbReference type="HOGENOM" id="CLU_003059_1_1_1"/>
<dbReference type="InterPro" id="IPR002641">
    <property type="entry name" value="PNPLA_dom"/>
</dbReference>
<dbReference type="GO" id="GO:0016020">
    <property type="term" value="C:membrane"/>
    <property type="evidence" value="ECO:0007669"/>
    <property type="project" value="TreeGrafter"/>
</dbReference>
<dbReference type="Proteomes" id="UP000054466">
    <property type="component" value="Unassembled WGS sequence"/>
</dbReference>
<dbReference type="PROSITE" id="PS51635">
    <property type="entry name" value="PNPLA"/>
    <property type="match status" value="1"/>
</dbReference>
<dbReference type="CDD" id="cd07199">
    <property type="entry name" value="Pat17_PNPLA8_PNPLA9_like"/>
    <property type="match status" value="1"/>
</dbReference>
<dbReference type="STRING" id="569365.A0A0D2CZ54"/>
<dbReference type="VEuPathDB" id="FungiDB:PV07_04717"/>
<comment type="caution">
    <text evidence="2">Lacks conserved residue(s) required for the propagation of feature annotation.</text>
</comment>
<dbReference type="OrthoDB" id="4145609at2759"/>
<dbReference type="RefSeq" id="XP_016249070.1">
    <property type="nucleotide sequence ID" value="XM_016391551.1"/>
</dbReference>
<feature type="active site" description="Proton acceptor" evidence="2">
    <location>
        <position position="699"/>
    </location>
</feature>
<keyword evidence="2" id="KW-0378">Hydrolase</keyword>
<feature type="short sequence motif" description="GXSXG" evidence="2">
    <location>
        <begin position="539"/>
        <end position="543"/>
    </location>
</feature>
<organism evidence="5 6">
    <name type="scientific">Cladophialophora immunda</name>
    <dbReference type="NCBI Taxonomy" id="569365"/>
    <lineage>
        <taxon>Eukaryota</taxon>
        <taxon>Fungi</taxon>
        <taxon>Dikarya</taxon>
        <taxon>Ascomycota</taxon>
        <taxon>Pezizomycotina</taxon>
        <taxon>Eurotiomycetes</taxon>
        <taxon>Chaetothyriomycetidae</taxon>
        <taxon>Chaetothyriales</taxon>
        <taxon>Herpotrichiellaceae</taxon>
        <taxon>Cladophialophora</taxon>
    </lineage>
</organism>
<gene>
    <name evidence="5" type="ORF">PV07_04717</name>
</gene>
<dbReference type="GO" id="GO:0019369">
    <property type="term" value="P:arachidonate metabolic process"/>
    <property type="evidence" value="ECO:0007669"/>
    <property type="project" value="TreeGrafter"/>
</dbReference>
<keyword evidence="6" id="KW-1185">Reference proteome</keyword>
<proteinExistence type="predicted"/>
<dbReference type="AlphaFoldDB" id="A0A0D2CZ54"/>
<dbReference type="Gene3D" id="3.40.1090.10">
    <property type="entry name" value="Cytosolic phospholipase A2 catalytic domain"/>
    <property type="match status" value="1"/>
</dbReference>
<feature type="short sequence motif" description="GXGXXG" evidence="2">
    <location>
        <begin position="505"/>
        <end position="510"/>
    </location>
</feature>
<evidence type="ECO:0000256" key="2">
    <source>
        <dbReference type="PROSITE-ProRule" id="PRU01161"/>
    </source>
</evidence>
<name>A0A0D2CZ54_9EURO</name>
<accession>A0A0D2CZ54</accession>
<keyword evidence="1 2" id="KW-0443">Lipid metabolism</keyword>
<feature type="region of interest" description="Disordered" evidence="3">
    <location>
        <begin position="947"/>
        <end position="967"/>
    </location>
</feature>
<feature type="active site" description="Nucleophile" evidence="2">
    <location>
        <position position="541"/>
    </location>
</feature>
<dbReference type="GO" id="GO:0047499">
    <property type="term" value="F:calcium-independent phospholipase A2 activity"/>
    <property type="evidence" value="ECO:0007669"/>
    <property type="project" value="TreeGrafter"/>
</dbReference>
<dbReference type="GeneID" id="27343911"/>
<dbReference type="Pfam" id="PF01734">
    <property type="entry name" value="Patatin"/>
    <property type="match status" value="1"/>
</dbReference>
<evidence type="ECO:0000313" key="6">
    <source>
        <dbReference type="Proteomes" id="UP000054466"/>
    </source>
</evidence>
<evidence type="ECO:0000259" key="4">
    <source>
        <dbReference type="PROSITE" id="PS51635"/>
    </source>
</evidence>
<dbReference type="SUPFAM" id="SSF52151">
    <property type="entry name" value="FabD/lysophospholipase-like"/>
    <property type="match status" value="1"/>
</dbReference>
<protein>
    <recommendedName>
        <fullName evidence="4">PNPLA domain-containing protein</fullName>
    </recommendedName>
</protein>
<dbReference type="EMBL" id="KN847042">
    <property type="protein sequence ID" value="KIW28854.1"/>
    <property type="molecule type" value="Genomic_DNA"/>
</dbReference>
<dbReference type="GO" id="GO:0016042">
    <property type="term" value="P:lipid catabolic process"/>
    <property type="evidence" value="ECO:0007669"/>
    <property type="project" value="UniProtKB-UniRule"/>
</dbReference>
<keyword evidence="2" id="KW-0442">Lipid degradation</keyword>
<dbReference type="PANTHER" id="PTHR24185">
    <property type="entry name" value="CALCIUM-INDEPENDENT PHOSPHOLIPASE A2-GAMMA"/>
    <property type="match status" value="1"/>
</dbReference>
<evidence type="ECO:0000256" key="3">
    <source>
        <dbReference type="SAM" id="MobiDB-lite"/>
    </source>
</evidence>
<dbReference type="GO" id="GO:0046486">
    <property type="term" value="P:glycerolipid metabolic process"/>
    <property type="evidence" value="ECO:0007669"/>
    <property type="project" value="UniProtKB-ARBA"/>
</dbReference>
<sequence length="988" mass="110787">MKLCNHNQWLSVSKQGFETALLESNRLRALLSHVVDPDEAAPSLYVFIGERTKSIALEKAFGIRRRRIFKSKQYAGDVNLHMVSGSERSTRPVLVAEGALNTRGFRYHTTGHSCHEINRWPLSNSESYCPDGLEQALLSRLLLPFTDVFCFFASDLGGFPTLARHLGGWLRNKSVSKTPPLTKPTVIIVTDKMPPTSQREREAKKAFLWLLKEQRAQDDLFDLISDLEVVAIRPPRTLGPSPDWNRLKKRLLMASNRARKHRVEMQTLYSMTHLVAFVEAACKHFSEFPTQPFGFIQASRMQNPAALDLKTHLENLIRHCGTPEDLINFAAPVVASSFLLDSYPPDCHMFDPRHLFQEIYQEALNDALGERVISFESSSKVILRTGVLNTIQTHLIQYFQALTSITGASSAAIHLTNLQRYKDKWGQIYSKDTCFSCICRTPQYCFPCGHLVCETCFQIFGKVTPSEPWVYRVDSCFLCTVKWATDIVFTVKAPTRGVSILCLDGGGTRGIIPLTLMKRIQEQIGLPIPIQKYFKLVAGVSSGSITALAMYHKGWPIDKCIESFLNLAKSSFKQENTLGIPLISWLMRMFRFYTQDGLYKPEGLESVLQQTLGLETKMLDCSYATQLGAKICVLVATTLKKPSCRMFVNYVKGQQSIENYENTEEVGTNVPLWEIARAASAAPVFFPTKRIPEIGTFQDAGLLANDPVATAFSEAAILYPSTSIDLILSLGTGKLLKTAYDQLPGVAASPASAAFRVRDLVWEKSRDQQVRQVFAHHSRYHRLDHEVDHDYGLDDISHMLELKSDVEHNTSLSESIDRVARCAVASLFYFELGDLPTRRNGRYIGTGRILCSILGKDPEFKILLTQLASRYAQFHVNGEPIPGDWCDPRSLDLDGNFCRIVTLKTAEQISVTLRMGNASTETHISGLPSTIGNLIKAQGFNAYFGTRDHRKRKRPAEESLTAGKRMKVSSGTRTYGTRLSVDNHVSII</sequence>
<dbReference type="PANTHER" id="PTHR24185:SF8">
    <property type="entry name" value="PNPLA DOMAIN-CONTAINING PROTEIN"/>
    <property type="match status" value="1"/>
</dbReference>
<feature type="domain" description="PNPLA" evidence="4">
    <location>
        <begin position="501"/>
        <end position="712"/>
    </location>
</feature>
<reference evidence="5 6" key="1">
    <citation type="submission" date="2015-01" db="EMBL/GenBank/DDBJ databases">
        <title>The Genome Sequence of Cladophialophora immunda CBS83496.</title>
        <authorList>
            <consortium name="The Broad Institute Genomics Platform"/>
            <person name="Cuomo C."/>
            <person name="de Hoog S."/>
            <person name="Gorbushina A."/>
            <person name="Stielow B."/>
            <person name="Teixiera M."/>
            <person name="Abouelleil A."/>
            <person name="Chapman S.B."/>
            <person name="Priest M."/>
            <person name="Young S.K."/>
            <person name="Wortman J."/>
            <person name="Nusbaum C."/>
            <person name="Birren B."/>
        </authorList>
    </citation>
    <scope>NUCLEOTIDE SEQUENCE [LARGE SCALE GENOMIC DNA]</scope>
    <source>
        <strain evidence="5 6">CBS 83496</strain>
    </source>
</reference>
<evidence type="ECO:0000256" key="1">
    <source>
        <dbReference type="ARBA" id="ARBA00023098"/>
    </source>
</evidence>
<dbReference type="InterPro" id="IPR016035">
    <property type="entry name" value="Acyl_Trfase/lysoPLipase"/>
</dbReference>
<evidence type="ECO:0000313" key="5">
    <source>
        <dbReference type="EMBL" id="KIW28854.1"/>
    </source>
</evidence>